<dbReference type="GO" id="GO:0000105">
    <property type="term" value="P:L-histidine biosynthetic process"/>
    <property type="evidence" value="ECO:0007669"/>
    <property type="project" value="UniProtKB-UniRule"/>
</dbReference>
<gene>
    <name evidence="15" type="primary">hisI</name>
    <name evidence="15" type="synonym">hisIE</name>
    <name evidence="17" type="ORF">NT02SARS_1147</name>
</gene>
<dbReference type="NCBIfam" id="NF000768">
    <property type="entry name" value="PRK00051.1"/>
    <property type="match status" value="1"/>
</dbReference>
<dbReference type="NCBIfam" id="TIGR03188">
    <property type="entry name" value="histidine_hisI"/>
    <property type="match status" value="1"/>
</dbReference>
<dbReference type="Pfam" id="PF01503">
    <property type="entry name" value="PRA-PH"/>
    <property type="match status" value="1"/>
</dbReference>
<comment type="catalytic activity">
    <reaction evidence="1 15">
        <text>1-(5-phospho-beta-D-ribosyl)-5'-AMP + H2O = 1-(5-phospho-beta-D-ribosyl)-5-[(5-phospho-beta-D-ribosylamino)methylideneamino]imidazole-4-carboxamide</text>
        <dbReference type="Rhea" id="RHEA:20049"/>
        <dbReference type="ChEBI" id="CHEBI:15377"/>
        <dbReference type="ChEBI" id="CHEBI:58435"/>
        <dbReference type="ChEBI" id="CHEBI:59457"/>
        <dbReference type="EC" id="3.5.4.19"/>
    </reaction>
</comment>
<dbReference type="EC" id="3.6.1.31" evidence="15"/>
<reference evidence="17 18" key="1">
    <citation type="journal article" date="2012" name="ISME J.">
        <title>Genomic insights to SAR86, an abundant and uncultivated marine bacterial lineage.</title>
        <authorList>
            <person name="Dupont C.L."/>
            <person name="Rusch D.B."/>
            <person name="Yooseph S."/>
            <person name="Lombardo M.J."/>
            <person name="Richter R.A."/>
            <person name="Valas R."/>
            <person name="Novotny M."/>
            <person name="Yee-Greenbaum J."/>
            <person name="Selengut J.D."/>
            <person name="Haft D.H."/>
            <person name="Halpern A.L."/>
            <person name="Lasken R.S."/>
            <person name="Nealson K."/>
            <person name="Friedman R."/>
            <person name="Venter J.C."/>
        </authorList>
    </citation>
    <scope>NUCLEOTIDE SEQUENCE [LARGE SCALE GENOMIC DNA]</scope>
</reference>
<evidence type="ECO:0000256" key="10">
    <source>
        <dbReference type="ARBA" id="ARBA00022741"/>
    </source>
</evidence>
<evidence type="ECO:0000256" key="6">
    <source>
        <dbReference type="ARBA" id="ARBA00007731"/>
    </source>
</evidence>
<keyword evidence="12 15" id="KW-0067">ATP-binding</keyword>
<dbReference type="GO" id="GO:0004636">
    <property type="term" value="F:phosphoribosyl-ATP diphosphatase activity"/>
    <property type="evidence" value="ECO:0007669"/>
    <property type="project" value="UniProtKB-UniRule"/>
</dbReference>
<dbReference type="InterPro" id="IPR038019">
    <property type="entry name" value="PRib_AMP_CycHydrolase_sf"/>
</dbReference>
<evidence type="ECO:0000256" key="7">
    <source>
        <dbReference type="ARBA" id="ARBA00008299"/>
    </source>
</evidence>
<dbReference type="Pfam" id="PF01502">
    <property type="entry name" value="PRA-CH"/>
    <property type="match status" value="1"/>
</dbReference>
<keyword evidence="9 15" id="KW-0028">Amino-acid biosynthesis</keyword>
<sequence>MKFKLNNDGLIPAIIQDYKSREILMLGYMNEKSFQITLDTKKVTFFSRSQNKLWTKGETSGNFLNYVSHDIDCDNDTILIQATNLGPTCHLEQYSCFGDESFSLNKLEKVISIKSKEDNQNSYTAKLNQKGIKEIAKKLTEEAGELSISAVTNDGRLLDEAADLMYHYLVLLNFYDKSLSDVVEVLERRQK</sequence>
<keyword evidence="8 15" id="KW-0963">Cytoplasm</keyword>
<evidence type="ECO:0000256" key="9">
    <source>
        <dbReference type="ARBA" id="ARBA00022605"/>
    </source>
</evidence>
<dbReference type="HOGENOM" id="CLU_048577_3_1_6"/>
<evidence type="ECO:0000256" key="3">
    <source>
        <dbReference type="ARBA" id="ARBA00004496"/>
    </source>
</evidence>
<comment type="catalytic activity">
    <reaction evidence="2 15">
        <text>1-(5-phospho-beta-D-ribosyl)-ATP + H2O = 1-(5-phospho-beta-D-ribosyl)-5'-AMP + diphosphate + H(+)</text>
        <dbReference type="Rhea" id="RHEA:22828"/>
        <dbReference type="ChEBI" id="CHEBI:15377"/>
        <dbReference type="ChEBI" id="CHEBI:15378"/>
        <dbReference type="ChEBI" id="CHEBI:33019"/>
        <dbReference type="ChEBI" id="CHEBI:59457"/>
        <dbReference type="ChEBI" id="CHEBI:73183"/>
        <dbReference type="EC" id="3.6.1.31"/>
    </reaction>
</comment>
<dbReference type="CDD" id="cd11534">
    <property type="entry name" value="NTP-PPase_HisIE_like"/>
    <property type="match status" value="1"/>
</dbReference>
<comment type="pathway">
    <text evidence="4 15">Amino-acid biosynthesis; L-histidine biosynthesis; L-histidine from 5-phospho-alpha-D-ribose 1-diphosphate: step 3/9.</text>
</comment>
<evidence type="ECO:0000256" key="15">
    <source>
        <dbReference type="HAMAP-Rule" id="MF_01019"/>
    </source>
</evidence>
<comment type="similarity">
    <text evidence="6 15">In the C-terminal section; belongs to the PRA-PH family.</text>
</comment>
<dbReference type="SUPFAM" id="SSF141734">
    <property type="entry name" value="HisI-like"/>
    <property type="match status" value="1"/>
</dbReference>
<name>J4V237_9GAMM</name>
<evidence type="ECO:0000256" key="8">
    <source>
        <dbReference type="ARBA" id="ARBA00022490"/>
    </source>
</evidence>
<evidence type="ECO:0000256" key="12">
    <source>
        <dbReference type="ARBA" id="ARBA00022840"/>
    </source>
</evidence>
<dbReference type="EMBL" id="JH611190">
    <property type="protein sequence ID" value="EJP72637.1"/>
    <property type="molecule type" value="Genomic_DNA"/>
</dbReference>
<evidence type="ECO:0000256" key="1">
    <source>
        <dbReference type="ARBA" id="ARBA00000024"/>
    </source>
</evidence>
<accession>J4V237</accession>
<dbReference type="SUPFAM" id="SSF101386">
    <property type="entry name" value="all-alpha NTP pyrophosphatases"/>
    <property type="match status" value="1"/>
</dbReference>
<dbReference type="GO" id="GO:0005737">
    <property type="term" value="C:cytoplasm"/>
    <property type="evidence" value="ECO:0007669"/>
    <property type="project" value="UniProtKB-SubCell"/>
</dbReference>
<organism evidence="17 18">
    <name type="scientific">SAR86 cluster bacterium SAR86B</name>
    <dbReference type="NCBI Taxonomy" id="1123867"/>
    <lineage>
        <taxon>Bacteria</taxon>
        <taxon>Pseudomonadati</taxon>
        <taxon>Pseudomonadota</taxon>
        <taxon>Gammaproteobacteria</taxon>
        <taxon>SAR86 cluster</taxon>
    </lineage>
</organism>
<comment type="pathway">
    <text evidence="5 15">Amino-acid biosynthesis; L-histidine biosynthesis; L-histidine from 5-phospho-alpha-D-ribose 1-diphosphate: step 2/9.</text>
</comment>
<dbReference type="FunFam" id="3.10.20.810:FF:000001">
    <property type="entry name" value="Histidine biosynthesis bifunctional protein HisIE"/>
    <property type="match status" value="1"/>
</dbReference>
<keyword evidence="14 15" id="KW-0511">Multifunctional enzyme</keyword>
<dbReference type="InterPro" id="IPR023019">
    <property type="entry name" value="His_synth_HisIE"/>
</dbReference>
<protein>
    <recommendedName>
        <fullName evidence="15">Histidine biosynthesis bifunctional protein HisIE</fullName>
    </recommendedName>
    <domain>
        <recommendedName>
            <fullName evidence="15">Phosphoribosyl-AMP cyclohydrolase</fullName>
            <shortName evidence="15">PRA-CH</shortName>
            <ecNumber evidence="15">3.5.4.19</ecNumber>
        </recommendedName>
    </domain>
    <domain>
        <recommendedName>
            <fullName evidence="15">Phosphoribosyl-ATP pyrophosphatase</fullName>
            <shortName evidence="15">PRA-PH</shortName>
            <ecNumber evidence="15">3.6.1.31</ecNumber>
        </recommendedName>
    </domain>
</protein>
<evidence type="ECO:0000259" key="16">
    <source>
        <dbReference type="Pfam" id="PF01502"/>
    </source>
</evidence>
<keyword evidence="13 15" id="KW-0368">Histidine biosynthesis</keyword>
<dbReference type="HAMAP" id="MF_01019">
    <property type="entry name" value="HisIE"/>
    <property type="match status" value="1"/>
</dbReference>
<dbReference type="Gene3D" id="1.10.287.1080">
    <property type="entry name" value="MazG-like"/>
    <property type="match status" value="1"/>
</dbReference>
<dbReference type="EC" id="3.5.4.19" evidence="15"/>
<evidence type="ECO:0000256" key="13">
    <source>
        <dbReference type="ARBA" id="ARBA00023102"/>
    </source>
</evidence>
<dbReference type="GO" id="GO:0005524">
    <property type="term" value="F:ATP binding"/>
    <property type="evidence" value="ECO:0007669"/>
    <property type="project" value="UniProtKB-KW"/>
</dbReference>
<evidence type="ECO:0000313" key="18">
    <source>
        <dbReference type="Proteomes" id="UP000010116"/>
    </source>
</evidence>
<dbReference type="GO" id="GO:0004635">
    <property type="term" value="F:phosphoribosyl-AMP cyclohydrolase activity"/>
    <property type="evidence" value="ECO:0007669"/>
    <property type="project" value="UniProtKB-UniRule"/>
</dbReference>
<dbReference type="AlphaFoldDB" id="J4V237"/>
<keyword evidence="11 15" id="KW-0378">Hydrolase</keyword>
<feature type="domain" description="Phosphoribosyl-AMP cyclohydrolase" evidence="16">
    <location>
        <begin position="25"/>
        <end position="97"/>
    </location>
</feature>
<evidence type="ECO:0000256" key="5">
    <source>
        <dbReference type="ARBA" id="ARBA00005204"/>
    </source>
</evidence>
<evidence type="ECO:0000256" key="4">
    <source>
        <dbReference type="ARBA" id="ARBA00005169"/>
    </source>
</evidence>
<dbReference type="PANTHER" id="PTHR42945">
    <property type="entry name" value="HISTIDINE BIOSYNTHESIS BIFUNCTIONAL PROTEIN"/>
    <property type="match status" value="1"/>
</dbReference>
<evidence type="ECO:0000256" key="11">
    <source>
        <dbReference type="ARBA" id="ARBA00022801"/>
    </source>
</evidence>
<dbReference type="Gene3D" id="3.10.20.810">
    <property type="entry name" value="Phosphoribosyl-AMP cyclohydrolase"/>
    <property type="match status" value="1"/>
</dbReference>
<comment type="subcellular location">
    <subcellularLocation>
        <location evidence="3 15">Cytoplasm</location>
    </subcellularLocation>
</comment>
<dbReference type="UniPathway" id="UPA00031">
    <property type="reaction ID" value="UER00007"/>
</dbReference>
<evidence type="ECO:0000313" key="17">
    <source>
        <dbReference type="EMBL" id="EJP72637.1"/>
    </source>
</evidence>
<dbReference type="PANTHER" id="PTHR42945:SF9">
    <property type="entry name" value="HISTIDINE BIOSYNTHESIS BIFUNCTIONAL PROTEIN HISIE"/>
    <property type="match status" value="1"/>
</dbReference>
<dbReference type="InterPro" id="IPR002496">
    <property type="entry name" value="PRib_AMP_CycHydrolase_dom"/>
</dbReference>
<evidence type="ECO:0000256" key="14">
    <source>
        <dbReference type="ARBA" id="ARBA00023268"/>
    </source>
</evidence>
<dbReference type="InterPro" id="IPR021130">
    <property type="entry name" value="PRib-ATP_PPHydrolase-like"/>
</dbReference>
<proteinExistence type="inferred from homology"/>
<dbReference type="NCBIfam" id="NF002747">
    <property type="entry name" value="PRK02759.1"/>
    <property type="match status" value="1"/>
</dbReference>
<dbReference type="InterPro" id="IPR008179">
    <property type="entry name" value="HisE"/>
</dbReference>
<evidence type="ECO:0000256" key="2">
    <source>
        <dbReference type="ARBA" id="ARBA00001460"/>
    </source>
</evidence>
<feature type="region of interest" description="Phosphoribosyl-ATP pyrophosphohydrolase" evidence="15">
    <location>
        <begin position="104"/>
        <end position="191"/>
    </location>
</feature>
<keyword evidence="10 15" id="KW-0547">Nucleotide-binding</keyword>
<dbReference type="Proteomes" id="UP000010116">
    <property type="component" value="Unassembled WGS sequence"/>
</dbReference>
<feature type="region of interest" description="Phosphoribosyl-AMP cyclohydrolase" evidence="15">
    <location>
        <begin position="1"/>
        <end position="103"/>
    </location>
</feature>
<comment type="similarity">
    <text evidence="7 15">In the N-terminal section; belongs to the PRA-CH family.</text>
</comment>